<accession>A0A0F8Y0A5</accession>
<organism evidence="2">
    <name type="scientific">marine sediment metagenome</name>
    <dbReference type="NCBI Taxonomy" id="412755"/>
    <lineage>
        <taxon>unclassified sequences</taxon>
        <taxon>metagenomes</taxon>
        <taxon>ecological metagenomes</taxon>
    </lineage>
</organism>
<proteinExistence type="predicted"/>
<dbReference type="NCBIfam" id="NF033859">
    <property type="entry name" value="SMEK_N"/>
    <property type="match status" value="1"/>
</dbReference>
<dbReference type="Pfam" id="PF21941">
    <property type="entry name" value="SMEK_N"/>
    <property type="match status" value="1"/>
</dbReference>
<feature type="non-terminal residue" evidence="2">
    <location>
        <position position="159"/>
    </location>
</feature>
<protein>
    <recommendedName>
        <fullName evidence="1">SMEK domain-containing protein</fullName>
    </recommendedName>
</protein>
<reference evidence="2" key="1">
    <citation type="journal article" date="2015" name="Nature">
        <title>Complex archaea that bridge the gap between prokaryotes and eukaryotes.</title>
        <authorList>
            <person name="Spang A."/>
            <person name="Saw J.H."/>
            <person name="Jorgensen S.L."/>
            <person name="Zaremba-Niedzwiedzka K."/>
            <person name="Martijn J."/>
            <person name="Lind A.E."/>
            <person name="van Eijk R."/>
            <person name="Schleper C."/>
            <person name="Guy L."/>
            <person name="Ettema T.J."/>
        </authorList>
    </citation>
    <scope>NUCLEOTIDE SEQUENCE</scope>
</reference>
<evidence type="ECO:0000259" key="1">
    <source>
        <dbReference type="Pfam" id="PF21941"/>
    </source>
</evidence>
<evidence type="ECO:0000313" key="2">
    <source>
        <dbReference type="EMBL" id="KKK74797.1"/>
    </source>
</evidence>
<gene>
    <name evidence="2" type="ORF">LCGC14_2880160</name>
</gene>
<comment type="caution">
    <text evidence="2">The sequence shown here is derived from an EMBL/GenBank/DDBJ whole genome shotgun (WGS) entry which is preliminary data.</text>
</comment>
<name>A0A0F8Y0A5_9ZZZZ</name>
<dbReference type="EMBL" id="LAZR01056148">
    <property type="protein sequence ID" value="KKK74797.1"/>
    <property type="molecule type" value="Genomic_DNA"/>
</dbReference>
<dbReference type="InterPro" id="IPR047740">
    <property type="entry name" value="SMEK_dom"/>
</dbReference>
<sequence length="159" mass="18167">MTFARQQDIQFLIDRFGYIRNVIELSNAENLTSINIIAENFFRDLLNLAFGYNLKNMNIDESNTAAIDLGDGRSKIAIQVTATGGKAKITKTLRKFCEKDHHEKFDKLIILIATKKLKYQTDFETDTNGKFTISLKNDVWDWSDLVKKIGDLSLGDIKK</sequence>
<feature type="domain" description="SMEK" evidence="1">
    <location>
        <begin position="13"/>
        <end position="149"/>
    </location>
</feature>
<dbReference type="AlphaFoldDB" id="A0A0F8Y0A5"/>